<evidence type="ECO:0000256" key="3">
    <source>
        <dbReference type="ARBA" id="ARBA00012438"/>
    </source>
</evidence>
<comment type="catalytic activity">
    <reaction evidence="1">
        <text>ATP + protein L-histidine = ADP + protein N-phospho-L-histidine.</text>
        <dbReference type="EC" id="2.7.13.3"/>
    </reaction>
</comment>
<dbReference type="InterPro" id="IPR027417">
    <property type="entry name" value="P-loop_NTPase"/>
</dbReference>
<dbReference type="Gene3D" id="1.10.287.130">
    <property type="match status" value="1"/>
</dbReference>
<dbReference type="GO" id="GO:0005886">
    <property type="term" value="C:plasma membrane"/>
    <property type="evidence" value="ECO:0007669"/>
    <property type="project" value="TreeGrafter"/>
</dbReference>
<evidence type="ECO:0000313" key="16">
    <source>
        <dbReference type="Proteomes" id="UP000306888"/>
    </source>
</evidence>
<dbReference type="Pfam" id="PF02518">
    <property type="entry name" value="HATPase_c"/>
    <property type="match status" value="1"/>
</dbReference>
<evidence type="ECO:0000259" key="14">
    <source>
        <dbReference type="PROSITE" id="PS50109"/>
    </source>
</evidence>
<dbReference type="Pfam" id="PF00512">
    <property type="entry name" value="HisKA"/>
    <property type="match status" value="1"/>
</dbReference>
<evidence type="ECO:0000256" key="12">
    <source>
        <dbReference type="ARBA" id="ARBA00023136"/>
    </source>
</evidence>
<evidence type="ECO:0000256" key="8">
    <source>
        <dbReference type="ARBA" id="ARBA00022777"/>
    </source>
</evidence>
<keyword evidence="7" id="KW-0547">Nucleotide-binding</keyword>
<evidence type="ECO:0000256" key="11">
    <source>
        <dbReference type="ARBA" id="ARBA00023012"/>
    </source>
</evidence>
<dbReference type="FunFam" id="3.40.50.300:FF:000483">
    <property type="entry name" value="Sensor histidine kinase KdpD"/>
    <property type="match status" value="1"/>
</dbReference>
<keyword evidence="6 13" id="KW-0812">Transmembrane</keyword>
<dbReference type="AlphaFoldDB" id="A0A4S2DMC4"/>
<keyword evidence="4" id="KW-0597">Phosphoprotein</keyword>
<comment type="caution">
    <text evidence="15">The sequence shown here is derived from an EMBL/GenBank/DDBJ whole genome shotgun (WGS) entry which is preliminary data.</text>
</comment>
<evidence type="ECO:0000256" key="9">
    <source>
        <dbReference type="ARBA" id="ARBA00022840"/>
    </source>
</evidence>
<evidence type="ECO:0000256" key="5">
    <source>
        <dbReference type="ARBA" id="ARBA00022679"/>
    </source>
</evidence>
<keyword evidence="10 13" id="KW-1133">Transmembrane helix</keyword>
<accession>A0A4S2DMC4</accession>
<dbReference type="Gene3D" id="3.40.50.300">
    <property type="entry name" value="P-loop containing nucleotide triphosphate hydrolases"/>
    <property type="match status" value="1"/>
</dbReference>
<dbReference type="RefSeq" id="WP_136007176.1">
    <property type="nucleotide sequence ID" value="NZ_SRYR01000004.1"/>
</dbReference>
<dbReference type="InterPro" id="IPR003661">
    <property type="entry name" value="HisK_dim/P_dom"/>
</dbReference>
<dbReference type="EMBL" id="SRYR01000004">
    <property type="protein sequence ID" value="TGY42174.1"/>
    <property type="molecule type" value="Genomic_DNA"/>
</dbReference>
<feature type="transmembrane region" description="Helical" evidence="13">
    <location>
        <begin position="413"/>
        <end position="436"/>
    </location>
</feature>
<evidence type="ECO:0000256" key="2">
    <source>
        <dbReference type="ARBA" id="ARBA00004141"/>
    </source>
</evidence>
<keyword evidence="16" id="KW-1185">Reference proteome</keyword>
<dbReference type="SMART" id="SM00388">
    <property type="entry name" value="HisKA"/>
    <property type="match status" value="1"/>
</dbReference>
<proteinExistence type="predicted"/>
<dbReference type="CDD" id="cd00082">
    <property type="entry name" value="HisKA"/>
    <property type="match status" value="1"/>
</dbReference>
<dbReference type="InterPro" id="IPR003594">
    <property type="entry name" value="HATPase_dom"/>
</dbReference>
<evidence type="ECO:0000256" key="13">
    <source>
        <dbReference type="SAM" id="Phobius"/>
    </source>
</evidence>
<dbReference type="InterPro" id="IPR025201">
    <property type="entry name" value="KdpD_TM"/>
</dbReference>
<comment type="subcellular location">
    <subcellularLocation>
        <location evidence="2">Membrane</location>
        <topology evidence="2">Multi-pass membrane protein</topology>
    </subcellularLocation>
</comment>
<dbReference type="SUPFAM" id="SSF55874">
    <property type="entry name" value="ATPase domain of HSP90 chaperone/DNA topoisomerase II/histidine kinase"/>
    <property type="match status" value="1"/>
</dbReference>
<dbReference type="OrthoDB" id="9806130at2"/>
<dbReference type="InterPro" id="IPR014729">
    <property type="entry name" value="Rossmann-like_a/b/a_fold"/>
</dbReference>
<dbReference type="PRINTS" id="PR00344">
    <property type="entry name" value="BCTRLSENSOR"/>
</dbReference>
<keyword evidence="8 15" id="KW-0418">Kinase</keyword>
<feature type="transmembrane region" description="Helical" evidence="13">
    <location>
        <begin position="443"/>
        <end position="461"/>
    </location>
</feature>
<sequence length="901" mass="101448">MKESRPNPEEFLRKIKDEEKKDAKGKLKIFFGYAAGVGKTYAMLEAAHDAQKAGVDVVVGYIEPHTRPETMALLDGLEILPKLSVNYRGITLKEFDLDGALNRKPQLILVDELAHTNAEGLRHNKRYSDIEELLEAGIDVYTTVNVQHIESLNDIIASITHVVVKERIPDRFFQEAFQVELIDIEPIELIERLNLGKIYKDIQAKKALSNFFSKENLAALREISLREVADRVNKEVNINKSFSKSVYHTNEHILVCLSSSPTNARVIRAAARMAEAFHASFTALFVETIDSKELSESNIKKLRENLKIAEELGAKVETVYGNDIPYQVAEYSKLSGVSKIIIGRTKRKKSLFKSKLGYVDRIVELAPEIDLYVIPDNDDLVHKRNYVVKNIEISTRDFIRTFGILSIATLFSFFLYNLGFSEANIITVFILGVLFVSNKTDGFLYGGIAALISVMLFNFLFTNPRFSLDFYDPTYVVTFIIMLASALITSTLTNKVKQQAKVSAIIANRTNILLEASRELERANSLEDIIFTAQKQLYKFLRKSIIIYEVSNEEISNVYKQKNESLVKINNKYIVEDEKAIVTWVIKNKKRAGAETDTLPGAKATYIPLIGQENVMVVIAIVLKEDESVDSSEKSLLEAMLSQISFAIEKYTLNESKKMALMQAENERFRANLLRAVSHDLRTPLTSISGSASSILNNDFDEDTKKKLISDIYDDSIWLINLVENLLSASRLDDGKVQLKTEPQLVEDIINEAVTHVNRKILNYNLKIDLANDFIMADVDVRLIVQVLINILDNAIKYTDEGTDIVIRSFTKGNKVIIEVLDNGLGISKENQECIFDMFFTSSENKGDSRRGIGLGLALCKSIINAHGGEIYVRNNKPKGTVIGFTLTKVEVNNEGFNFSS</sequence>
<evidence type="ECO:0000313" key="15">
    <source>
        <dbReference type="EMBL" id="TGY42174.1"/>
    </source>
</evidence>
<dbReference type="SUPFAM" id="SSF55781">
    <property type="entry name" value="GAF domain-like"/>
    <property type="match status" value="1"/>
</dbReference>
<keyword evidence="12 13" id="KW-0472">Membrane</keyword>
<dbReference type="InterPro" id="IPR052023">
    <property type="entry name" value="Histidine_kinase_KdpD"/>
</dbReference>
<reference evidence="15 16" key="1">
    <citation type="submission" date="2019-04" db="EMBL/GenBank/DDBJ databases">
        <title>Microbes associate with the intestines of laboratory mice.</title>
        <authorList>
            <person name="Navarre W."/>
            <person name="Wong E."/>
            <person name="Huang K."/>
            <person name="Tropini C."/>
            <person name="Ng K."/>
            <person name="Yu B."/>
        </authorList>
    </citation>
    <scope>NUCLEOTIDE SEQUENCE [LARGE SCALE GENOMIC DNA]</scope>
    <source>
        <strain evidence="15 16">NM50_B9-20</strain>
    </source>
</reference>
<name>A0A4S2DMC4_9CLOT</name>
<dbReference type="InterPro" id="IPR003018">
    <property type="entry name" value="GAF"/>
</dbReference>
<dbReference type="Gene3D" id="3.30.565.10">
    <property type="entry name" value="Histidine kinase-like ATPase, C-terminal domain"/>
    <property type="match status" value="1"/>
</dbReference>
<dbReference type="PROSITE" id="PS50109">
    <property type="entry name" value="HIS_KIN"/>
    <property type="match status" value="1"/>
</dbReference>
<keyword evidence="9" id="KW-0067">ATP-binding</keyword>
<dbReference type="Proteomes" id="UP000306888">
    <property type="component" value="Unassembled WGS sequence"/>
</dbReference>
<dbReference type="GO" id="GO:0000155">
    <property type="term" value="F:phosphorelay sensor kinase activity"/>
    <property type="evidence" value="ECO:0007669"/>
    <property type="project" value="InterPro"/>
</dbReference>
<dbReference type="CDD" id="cd01987">
    <property type="entry name" value="USP_KdpD-like"/>
    <property type="match status" value="1"/>
</dbReference>
<dbReference type="SUPFAM" id="SSF47384">
    <property type="entry name" value="Homodimeric domain of signal transducing histidine kinase"/>
    <property type="match status" value="1"/>
</dbReference>
<dbReference type="InterPro" id="IPR038318">
    <property type="entry name" value="KdpD_sf"/>
</dbReference>
<dbReference type="InterPro" id="IPR029016">
    <property type="entry name" value="GAF-like_dom_sf"/>
</dbReference>
<dbReference type="Pfam" id="PF02702">
    <property type="entry name" value="KdpD"/>
    <property type="match status" value="1"/>
</dbReference>
<dbReference type="InterPro" id="IPR005467">
    <property type="entry name" value="His_kinase_dom"/>
</dbReference>
<dbReference type="PANTHER" id="PTHR45569:SF1">
    <property type="entry name" value="SENSOR PROTEIN KDPD"/>
    <property type="match status" value="1"/>
</dbReference>
<dbReference type="FunFam" id="3.30.565.10:FF:000006">
    <property type="entry name" value="Sensor histidine kinase WalK"/>
    <property type="match status" value="1"/>
</dbReference>
<dbReference type="Pfam" id="PF13492">
    <property type="entry name" value="GAF_3"/>
    <property type="match status" value="1"/>
</dbReference>
<dbReference type="InterPro" id="IPR036097">
    <property type="entry name" value="HisK_dim/P_sf"/>
</dbReference>
<keyword evidence="11" id="KW-0902">Two-component regulatory system</keyword>
<dbReference type="Gene3D" id="3.30.450.40">
    <property type="match status" value="1"/>
</dbReference>
<organism evidence="15 16">
    <name type="scientific">Clostridium sartagoforme</name>
    <dbReference type="NCBI Taxonomy" id="84031"/>
    <lineage>
        <taxon>Bacteria</taxon>
        <taxon>Bacillati</taxon>
        <taxon>Bacillota</taxon>
        <taxon>Clostridia</taxon>
        <taxon>Eubacteriales</taxon>
        <taxon>Clostridiaceae</taxon>
        <taxon>Clostridium</taxon>
    </lineage>
</organism>
<evidence type="ECO:0000256" key="6">
    <source>
        <dbReference type="ARBA" id="ARBA00022692"/>
    </source>
</evidence>
<dbReference type="SMART" id="SM00387">
    <property type="entry name" value="HATPase_c"/>
    <property type="match status" value="1"/>
</dbReference>
<evidence type="ECO:0000256" key="7">
    <source>
        <dbReference type="ARBA" id="ARBA00022741"/>
    </source>
</evidence>
<dbReference type="GO" id="GO:0005524">
    <property type="term" value="F:ATP binding"/>
    <property type="evidence" value="ECO:0007669"/>
    <property type="project" value="UniProtKB-KW"/>
</dbReference>
<dbReference type="InterPro" id="IPR036890">
    <property type="entry name" value="HATPase_C_sf"/>
</dbReference>
<protein>
    <recommendedName>
        <fullName evidence="3">histidine kinase</fullName>
        <ecNumber evidence="3">2.7.13.3</ecNumber>
    </recommendedName>
</protein>
<dbReference type="Gene3D" id="1.20.120.620">
    <property type="entry name" value="Backbone structure of the membrane domain of e. Coli histidine kinase receptor kdpd"/>
    <property type="match status" value="1"/>
</dbReference>
<dbReference type="GO" id="GO:0005737">
    <property type="term" value="C:cytoplasm"/>
    <property type="evidence" value="ECO:0007669"/>
    <property type="project" value="UniProtKB-ARBA"/>
</dbReference>
<gene>
    <name evidence="15" type="ORF">E5347_10595</name>
</gene>
<dbReference type="InterPro" id="IPR004358">
    <property type="entry name" value="Sig_transdc_His_kin-like_C"/>
</dbReference>
<dbReference type="PANTHER" id="PTHR45569">
    <property type="entry name" value="SENSOR PROTEIN KDPD"/>
    <property type="match status" value="1"/>
</dbReference>
<dbReference type="EC" id="2.7.13.3" evidence="3"/>
<keyword evidence="5" id="KW-0808">Transferase</keyword>
<dbReference type="CDD" id="cd00075">
    <property type="entry name" value="HATPase"/>
    <property type="match status" value="1"/>
</dbReference>
<dbReference type="Gene3D" id="3.40.50.620">
    <property type="entry name" value="HUPs"/>
    <property type="match status" value="1"/>
</dbReference>
<dbReference type="InterPro" id="IPR003852">
    <property type="entry name" value="Sig_transdc_His_kinase_KdpD_N"/>
</dbReference>
<evidence type="ECO:0000256" key="4">
    <source>
        <dbReference type="ARBA" id="ARBA00022553"/>
    </source>
</evidence>
<evidence type="ECO:0000256" key="1">
    <source>
        <dbReference type="ARBA" id="ARBA00000085"/>
    </source>
</evidence>
<feature type="transmembrane region" description="Helical" evidence="13">
    <location>
        <begin position="473"/>
        <end position="493"/>
    </location>
</feature>
<dbReference type="SUPFAM" id="SSF52402">
    <property type="entry name" value="Adenine nucleotide alpha hydrolases-like"/>
    <property type="match status" value="1"/>
</dbReference>
<feature type="domain" description="Histidine kinase" evidence="14">
    <location>
        <begin position="676"/>
        <end position="891"/>
    </location>
</feature>
<evidence type="ECO:0000256" key="10">
    <source>
        <dbReference type="ARBA" id="ARBA00022989"/>
    </source>
</evidence>
<dbReference type="Pfam" id="PF13493">
    <property type="entry name" value="DUF4118"/>
    <property type="match status" value="1"/>
</dbReference>